<dbReference type="InterPro" id="IPR036388">
    <property type="entry name" value="WH-like_DNA-bd_sf"/>
</dbReference>
<dbReference type="PANTHER" id="PTHR16305:SF35">
    <property type="entry name" value="TRANSCRIPTIONAL ACTIVATOR DOMAIN"/>
    <property type="match status" value="1"/>
</dbReference>
<dbReference type="PANTHER" id="PTHR16305">
    <property type="entry name" value="TESTICULAR SOLUBLE ADENYLYL CYCLASE"/>
    <property type="match status" value="1"/>
</dbReference>
<dbReference type="Pfam" id="PF00196">
    <property type="entry name" value="GerE"/>
    <property type="match status" value="1"/>
</dbReference>
<dbReference type="GO" id="GO:0004016">
    <property type="term" value="F:adenylate cyclase activity"/>
    <property type="evidence" value="ECO:0007669"/>
    <property type="project" value="TreeGrafter"/>
</dbReference>
<comment type="caution">
    <text evidence="5">The sequence shown here is derived from an EMBL/GenBank/DDBJ whole genome shotgun (WGS) entry which is preliminary data.</text>
</comment>
<accession>A0A4R4UWS1</accession>
<dbReference type="SUPFAM" id="SSF46894">
    <property type="entry name" value="C-terminal effector domain of the bipartite response regulators"/>
    <property type="match status" value="1"/>
</dbReference>
<evidence type="ECO:0000313" key="5">
    <source>
        <dbReference type="EMBL" id="TDC91299.1"/>
    </source>
</evidence>
<proteinExistence type="predicted"/>
<dbReference type="InterPro" id="IPR041664">
    <property type="entry name" value="AAA_16"/>
</dbReference>
<dbReference type="InterPro" id="IPR000792">
    <property type="entry name" value="Tscrpt_reg_LuxR_C"/>
</dbReference>
<feature type="region of interest" description="Disordered" evidence="3">
    <location>
        <begin position="939"/>
        <end position="962"/>
    </location>
</feature>
<dbReference type="GO" id="GO:0005737">
    <property type="term" value="C:cytoplasm"/>
    <property type="evidence" value="ECO:0007669"/>
    <property type="project" value="TreeGrafter"/>
</dbReference>
<dbReference type="OrthoDB" id="134933at2"/>
<dbReference type="GO" id="GO:0005524">
    <property type="term" value="F:ATP binding"/>
    <property type="evidence" value="ECO:0007669"/>
    <property type="project" value="UniProtKB-KW"/>
</dbReference>
<dbReference type="EMBL" id="SMKV01000019">
    <property type="protein sequence ID" value="TDC91299.1"/>
    <property type="molecule type" value="Genomic_DNA"/>
</dbReference>
<dbReference type="Pfam" id="PF13191">
    <property type="entry name" value="AAA_16"/>
    <property type="match status" value="1"/>
</dbReference>
<dbReference type="InterPro" id="IPR027417">
    <property type="entry name" value="P-loop_NTPase"/>
</dbReference>
<evidence type="ECO:0000313" key="6">
    <source>
        <dbReference type="Proteomes" id="UP000294744"/>
    </source>
</evidence>
<feature type="domain" description="HTH luxR-type" evidence="4">
    <location>
        <begin position="878"/>
        <end position="943"/>
    </location>
</feature>
<dbReference type="GO" id="GO:0006355">
    <property type="term" value="P:regulation of DNA-templated transcription"/>
    <property type="evidence" value="ECO:0007669"/>
    <property type="project" value="InterPro"/>
</dbReference>
<keyword evidence="6" id="KW-1185">Reference proteome</keyword>
<dbReference type="AlphaFoldDB" id="A0A4R4UWS1"/>
<dbReference type="SUPFAM" id="SSF48452">
    <property type="entry name" value="TPR-like"/>
    <property type="match status" value="1"/>
</dbReference>
<dbReference type="Gene3D" id="1.10.10.10">
    <property type="entry name" value="Winged helix-like DNA-binding domain superfamily/Winged helix DNA-binding domain"/>
    <property type="match status" value="1"/>
</dbReference>
<sequence>MRGDEGGAEWIQPVVGRSRECAALADGLAEARSGRARCLVFRGPSGVGKSRLLSGIRQHESARGCTVLRASCSEVDFPSNFAVVRKLFAPLQLGADDVASPVVPVLFPALPPAIQPAVDYAVLSGLHSLAAKLMSTAPLVLVVDDAHWCDEASLRWLDFLLRRADDLPLLVVLGDRCDELEGTAQAARSGIVAQRASTVIELGPLTRTDVGEVVAEVFSERVDCGFVDACARTSGGNPGLLNRLLDDLVRAGVRPGSEGVAAVEEVGRDVLAASVLSRLAGQPERVRRVAAAMAVLGPAAGPETVAALAGATRWQVAEALGVLRRCDVVAASGADFVHDTVRTAVLDALPMSEADRLRAARILNDAGRPAVEVADHLLSLPELDQMWMAGVLRDAAALSERQGTPQTAVRYLRRVLDVEVSEPQRIRVRADLGRVLAQLDPYAALPILRELLNKVTDPDAYVSLVLSFSMTAVTAQRHPEAVRVLGEVLAMLSTKTGRDVSPAHHELCLSVESMLLIIGAGERSTFALVRDRIEERPRPAGSTPAERRMLAATSYVRSLRGEPSGQVVEQARAALSFQANDADPWTERCSLFALHLADVTDDLLPAARRSVEVVKNMGARSDYSYSLSCYARVLLHLGDVREAAAEAQTAAEICAQTSGAGSTAAQFTAWASALVEQGHVEQADEVLDRIDRAWFEESTLEWHYFLHTRARVRWIQGNPAAASDLLLRCGQSMTDVGIGNPVFVPWRTDAAYLLASLGRRSEAAELVERDGEAAQRWGTARAIGRHLMARGAIAEDAAHAVEWLTEAVEVLSGSPAWLEEARAQRRLGAALLLTGDVRGARKHLRRAVDLATLCGSRPIAESARALAVTAGGRMGQPLRSPVDLLTGSEHRVATMAASGASNREIAEALFVTLRTVETHLTNAYRKLRVSRRADLPTALGGSRTRLQQHEHEVEAVPLAGRR</sequence>
<evidence type="ECO:0000256" key="2">
    <source>
        <dbReference type="ARBA" id="ARBA00022840"/>
    </source>
</evidence>
<name>A0A4R4UWS1_9PSEU</name>
<evidence type="ECO:0000259" key="4">
    <source>
        <dbReference type="PROSITE" id="PS50043"/>
    </source>
</evidence>
<dbReference type="PROSITE" id="PS50043">
    <property type="entry name" value="HTH_LUXR_2"/>
    <property type="match status" value="1"/>
</dbReference>
<dbReference type="SMART" id="SM00421">
    <property type="entry name" value="HTH_LUXR"/>
    <property type="match status" value="1"/>
</dbReference>
<dbReference type="PRINTS" id="PR00038">
    <property type="entry name" value="HTHLUXR"/>
</dbReference>
<evidence type="ECO:0000256" key="1">
    <source>
        <dbReference type="ARBA" id="ARBA00022741"/>
    </source>
</evidence>
<dbReference type="PROSITE" id="PS00622">
    <property type="entry name" value="HTH_LUXR_1"/>
    <property type="match status" value="1"/>
</dbReference>
<keyword evidence="1" id="KW-0547">Nucleotide-binding</keyword>
<dbReference type="CDD" id="cd06170">
    <property type="entry name" value="LuxR_C_like"/>
    <property type="match status" value="1"/>
</dbReference>
<gene>
    <name evidence="5" type="ORF">E1161_16645</name>
</gene>
<evidence type="ECO:0000256" key="3">
    <source>
        <dbReference type="SAM" id="MobiDB-lite"/>
    </source>
</evidence>
<organism evidence="5 6">
    <name type="scientific">Saccharopolyspora aridisoli</name>
    <dbReference type="NCBI Taxonomy" id="2530385"/>
    <lineage>
        <taxon>Bacteria</taxon>
        <taxon>Bacillati</taxon>
        <taxon>Actinomycetota</taxon>
        <taxon>Actinomycetes</taxon>
        <taxon>Pseudonocardiales</taxon>
        <taxon>Pseudonocardiaceae</taxon>
        <taxon>Saccharopolyspora</taxon>
    </lineage>
</organism>
<dbReference type="Gene3D" id="1.25.40.10">
    <property type="entry name" value="Tetratricopeptide repeat domain"/>
    <property type="match status" value="1"/>
</dbReference>
<dbReference type="GO" id="GO:0003677">
    <property type="term" value="F:DNA binding"/>
    <property type="evidence" value="ECO:0007669"/>
    <property type="project" value="InterPro"/>
</dbReference>
<dbReference type="Proteomes" id="UP000294744">
    <property type="component" value="Unassembled WGS sequence"/>
</dbReference>
<dbReference type="InterPro" id="IPR016032">
    <property type="entry name" value="Sig_transdc_resp-reg_C-effctor"/>
</dbReference>
<protein>
    <submittedName>
        <fullName evidence="5">LuxR family transcriptional regulator</fullName>
    </submittedName>
</protein>
<keyword evidence="2" id="KW-0067">ATP-binding</keyword>
<reference evidence="5 6" key="1">
    <citation type="submission" date="2019-03" db="EMBL/GenBank/DDBJ databases">
        <title>Draft genome sequences of novel Actinobacteria.</title>
        <authorList>
            <person name="Sahin N."/>
            <person name="Ay H."/>
            <person name="Saygin H."/>
        </authorList>
    </citation>
    <scope>NUCLEOTIDE SEQUENCE [LARGE SCALE GENOMIC DNA]</scope>
    <source>
        <strain evidence="5 6">16K404</strain>
    </source>
</reference>
<dbReference type="InterPro" id="IPR011990">
    <property type="entry name" value="TPR-like_helical_dom_sf"/>
</dbReference>
<dbReference type="SUPFAM" id="SSF52540">
    <property type="entry name" value="P-loop containing nucleoside triphosphate hydrolases"/>
    <property type="match status" value="1"/>
</dbReference>